<keyword evidence="9 13" id="KW-1133">Transmembrane helix</keyword>
<feature type="transmembrane region" description="Helical" evidence="13">
    <location>
        <begin position="909"/>
        <end position="932"/>
    </location>
</feature>
<reference evidence="17" key="1">
    <citation type="submission" date="2024-06" db="EMBL/GenBank/DDBJ databases">
        <authorList>
            <person name="Ryan C."/>
        </authorList>
    </citation>
    <scope>NUCLEOTIDE SEQUENCE [LARGE SCALE GENOMIC DNA]</scope>
</reference>
<name>A0ABC9EK56_9POAL</name>
<dbReference type="CDD" id="cd03249">
    <property type="entry name" value="ABC_MTABC3_MDL1_MDL2"/>
    <property type="match status" value="2"/>
</dbReference>
<dbReference type="InterPro" id="IPR027417">
    <property type="entry name" value="P-loop_NTPase"/>
</dbReference>
<evidence type="ECO:0000256" key="7">
    <source>
        <dbReference type="ARBA" id="ARBA00022741"/>
    </source>
</evidence>
<evidence type="ECO:0000256" key="6">
    <source>
        <dbReference type="ARBA" id="ARBA00022737"/>
    </source>
</evidence>
<feature type="transmembrane region" description="Helical" evidence="13">
    <location>
        <begin position="725"/>
        <end position="744"/>
    </location>
</feature>
<evidence type="ECO:0000256" key="11">
    <source>
        <dbReference type="ARBA" id="ARBA00023180"/>
    </source>
</evidence>
<dbReference type="PANTHER" id="PTHR45136:SF2">
    <property type="entry name" value="ABC TRANSPORTER DOMAIN-CONTAINING PROTEIN"/>
    <property type="match status" value="1"/>
</dbReference>
<dbReference type="PROSITE" id="PS50893">
    <property type="entry name" value="ABC_TRANSPORTER_2"/>
    <property type="match status" value="2"/>
</dbReference>
<dbReference type="GO" id="GO:0005886">
    <property type="term" value="C:plasma membrane"/>
    <property type="evidence" value="ECO:0007669"/>
    <property type="project" value="UniProtKB-SubCell"/>
</dbReference>
<evidence type="ECO:0000256" key="3">
    <source>
        <dbReference type="ARBA" id="ARBA00007577"/>
    </source>
</evidence>
<dbReference type="FunFam" id="3.40.50.300:FF:000205">
    <property type="entry name" value="ABC transporter B family member 4"/>
    <property type="match status" value="1"/>
</dbReference>
<comment type="subcellular location">
    <subcellularLocation>
        <location evidence="2">Cell membrane</location>
    </subcellularLocation>
    <subcellularLocation>
        <location evidence="1">Endomembrane system</location>
        <topology evidence="1">Multi-pass membrane protein</topology>
    </subcellularLocation>
</comment>
<evidence type="ECO:0000256" key="5">
    <source>
        <dbReference type="ARBA" id="ARBA00022692"/>
    </source>
</evidence>
<dbReference type="AlphaFoldDB" id="A0ABC9EK56"/>
<dbReference type="Gene3D" id="1.20.1560.10">
    <property type="entry name" value="ABC transporter type 1, transmembrane domain"/>
    <property type="match status" value="1"/>
</dbReference>
<dbReference type="Pfam" id="PF00005">
    <property type="entry name" value="ABC_tran"/>
    <property type="match status" value="2"/>
</dbReference>
<keyword evidence="7" id="KW-0547">Nucleotide-binding</keyword>
<keyword evidence="5 13" id="KW-0812">Transmembrane</keyword>
<reference evidence="16 17" key="2">
    <citation type="submission" date="2024-10" db="EMBL/GenBank/DDBJ databases">
        <authorList>
            <person name="Ryan C."/>
        </authorList>
    </citation>
    <scope>NUCLEOTIDE SEQUENCE [LARGE SCALE GENOMIC DNA]</scope>
</reference>
<proteinExistence type="inferred from homology"/>
<dbReference type="SMART" id="SM00382">
    <property type="entry name" value="AAA"/>
    <property type="match status" value="2"/>
</dbReference>
<evidence type="ECO:0000256" key="12">
    <source>
        <dbReference type="SAM" id="MobiDB-lite"/>
    </source>
</evidence>
<organism evidence="16 17">
    <name type="scientific">Urochloa decumbens</name>
    <dbReference type="NCBI Taxonomy" id="240449"/>
    <lineage>
        <taxon>Eukaryota</taxon>
        <taxon>Viridiplantae</taxon>
        <taxon>Streptophyta</taxon>
        <taxon>Embryophyta</taxon>
        <taxon>Tracheophyta</taxon>
        <taxon>Spermatophyta</taxon>
        <taxon>Magnoliopsida</taxon>
        <taxon>Liliopsida</taxon>
        <taxon>Poales</taxon>
        <taxon>Poaceae</taxon>
        <taxon>PACMAD clade</taxon>
        <taxon>Panicoideae</taxon>
        <taxon>Panicodae</taxon>
        <taxon>Paniceae</taxon>
        <taxon>Melinidinae</taxon>
        <taxon>Urochloa</taxon>
    </lineage>
</organism>
<protein>
    <submittedName>
        <fullName evidence="16">Uncharacterized protein</fullName>
    </submittedName>
</protein>
<keyword evidence="11" id="KW-0325">Glycoprotein</keyword>
<accession>A0ABC9EK56</accession>
<dbReference type="InterPro" id="IPR003439">
    <property type="entry name" value="ABC_transporter-like_ATP-bd"/>
</dbReference>
<feature type="transmembrane region" description="Helical" evidence="13">
    <location>
        <begin position="832"/>
        <end position="851"/>
    </location>
</feature>
<evidence type="ECO:0000256" key="10">
    <source>
        <dbReference type="ARBA" id="ARBA00023136"/>
    </source>
</evidence>
<dbReference type="Gene3D" id="3.40.50.300">
    <property type="entry name" value="P-loop containing nucleotide triphosphate hydrolases"/>
    <property type="match status" value="2"/>
</dbReference>
<dbReference type="Pfam" id="PF00664">
    <property type="entry name" value="ABC_membrane"/>
    <property type="match status" value="2"/>
</dbReference>
<feature type="domain" description="ABC transporter" evidence="14">
    <location>
        <begin position="397"/>
        <end position="639"/>
    </location>
</feature>
<dbReference type="EMBL" id="OZ075114">
    <property type="protein sequence ID" value="CAL5059837.1"/>
    <property type="molecule type" value="Genomic_DNA"/>
</dbReference>
<dbReference type="GO" id="GO:0005524">
    <property type="term" value="F:ATP binding"/>
    <property type="evidence" value="ECO:0007669"/>
    <property type="project" value="UniProtKB-KW"/>
</dbReference>
<sequence>MILSLSLPQSHFDLFDRLFNRAMGSVLATARSVDMAGKDHGSPGTMAKAKAVPAQRPLASVFMHADAADVALMVLGLIGAMGDGMSTPVMLLIASRIFNVTGNGPDRLQQFSSKMNENARNLLFLAIANWIMAFLEGYCWARTAERQASRMRLRYLRAVLRQDVEYFDLNAGATSEAIAGVSTDSLAVQDALSEKLPNFVMNATMFVASYVVGFALLPRLMLVSLPSVLLLVVPGFLYARVLMDLARQIREQYARPGAIAEQAMSSVRTVYSFVAEGSTMARFSAALEESARLGIKQGFAKGVAIGSSDIRLAIFAFNLWYGSRLVMDHGYKGGTVYAVSCVVVVGGLALGSALSNIKYFTEASSAAERIREVIQRVPKIDSESNAGEEPANVAGEVEFKNVEFCYPSRPETPIFASFNLRVPAGHTVALVGSSGSGKSTVITLLQRFYDPSAGEVTLDGVDIQRLWLKWLRAQMGLVSQEPALFATSIRENILFGKEDATEEEVVAAAKAAKCQRPQLHSSAATGLRHAEQKQVGERGVQMSGGQKQRIAIARAIIKSPKILLLDEATSALDTNSEHVVQEALELASMGRTTIVIAHRLSTIRNADMIAVMQSGEVKELGSHDELIAKENGIHGIISRRLSVESKPFSTLSSDAEDPHITEKPKLPVPSFRRLLMLNAPEWKHAVMGTFSAFVFGGIQPVYSYAMGSMVSIYFSTDHEEIKEKTRTYTLFFLGLTVVSFLVNIGQHYSFGAMGEYLTKRIREKMLAKFLTFEVGWFDRDENSSGTICSTLAKDANVVRSLVGDRMSLIIQTVSAVLIAYVMSLVIAWRLAIVMIAVQPFIIASFYTRRVLLQNMSNKSIRAQSECSKLAVEAVSNLRTVTAFSSQDRITCLFEQAQNGLLKESIRQSWFAGLGLGTSMSLLRCVWALTFWYGSLLMAKHHITFKALIQTFLILISTGRVIADAGSMTTDLAKGTDAVASVFAILDKETKIDPNSPEGYKPVKLKGKSTALVGQSGSGKSTIIGLIERFYDPLVGSVEIDGRDIKTYNLQALRKHIGLVSQEPTLFAGTIRENIVYGTETASEEEIESAARYANAHDFISGLKDGYDTWCGERGVQLSGGQKQRIAIARAILKQPSILLLDEATSALDSQSEKVVQEALDQVMVGRTSVVVAHRLSTIHNCDLITVLEKGIVVEKGTHASLMAKGPSGTYFGLISLQQRQPT</sequence>
<feature type="transmembrane region" description="Helical" evidence="13">
    <location>
        <begin position="199"/>
        <end position="217"/>
    </location>
</feature>
<feature type="region of interest" description="Disordered" evidence="12">
    <location>
        <begin position="520"/>
        <end position="540"/>
    </location>
</feature>
<evidence type="ECO:0000256" key="2">
    <source>
        <dbReference type="ARBA" id="ARBA00004236"/>
    </source>
</evidence>
<keyword evidence="6" id="KW-0677">Repeat</keyword>
<dbReference type="SUPFAM" id="SSF90123">
    <property type="entry name" value="ABC transporter transmembrane region"/>
    <property type="match status" value="2"/>
</dbReference>
<dbReference type="FunFam" id="3.40.50.300:FF:000240">
    <property type="entry name" value="ABC transporter B family member 20"/>
    <property type="match status" value="1"/>
</dbReference>
<keyword evidence="10 13" id="KW-0472">Membrane</keyword>
<evidence type="ECO:0000259" key="14">
    <source>
        <dbReference type="PROSITE" id="PS50893"/>
    </source>
</evidence>
<keyword evidence="8" id="KW-0067">ATP-binding</keyword>
<feature type="domain" description="ABC transmembrane type-1" evidence="15">
    <location>
        <begin position="686"/>
        <end position="973"/>
    </location>
</feature>
<dbReference type="PANTHER" id="PTHR45136">
    <property type="entry name" value="ABC TRANSPORTER DOMAIN-CONTAINING PROTEIN"/>
    <property type="match status" value="1"/>
</dbReference>
<evidence type="ECO:0000256" key="8">
    <source>
        <dbReference type="ARBA" id="ARBA00022840"/>
    </source>
</evidence>
<dbReference type="GO" id="GO:0012505">
    <property type="term" value="C:endomembrane system"/>
    <property type="evidence" value="ECO:0007669"/>
    <property type="project" value="UniProtKB-SubCell"/>
</dbReference>
<feature type="transmembrane region" description="Helical" evidence="13">
    <location>
        <begin position="685"/>
        <end position="705"/>
    </location>
</feature>
<dbReference type="InterPro" id="IPR017871">
    <property type="entry name" value="ABC_transporter-like_CS"/>
</dbReference>
<feature type="transmembrane region" description="Helical" evidence="13">
    <location>
        <begin position="223"/>
        <end position="243"/>
    </location>
</feature>
<keyword evidence="4" id="KW-0813">Transport</keyword>
<dbReference type="FunFam" id="1.20.1560.10:FF:000126">
    <property type="entry name" value="Putative ABC transporter B family member 8"/>
    <property type="match status" value="1"/>
</dbReference>
<evidence type="ECO:0000313" key="17">
    <source>
        <dbReference type="Proteomes" id="UP001497457"/>
    </source>
</evidence>
<dbReference type="CDD" id="cd18577">
    <property type="entry name" value="ABC_6TM_Pgp_ABCB1_D1_like"/>
    <property type="match status" value="1"/>
</dbReference>
<dbReference type="FunFam" id="1.20.1560.10:FF:000029">
    <property type="entry name" value="ABC transporter B family member 1"/>
    <property type="match status" value="1"/>
</dbReference>
<dbReference type="InterPro" id="IPR036640">
    <property type="entry name" value="ABC1_TM_sf"/>
</dbReference>
<gene>
    <name evidence="16" type="ORF">URODEC1_LOCUS96826</name>
</gene>
<comment type="similarity">
    <text evidence="3">Belongs to the ABC transporter superfamily. ABCB family. Multidrug resistance exporter (TC 3.A.1.201) subfamily.</text>
</comment>
<dbReference type="InterPro" id="IPR011527">
    <property type="entry name" value="ABC1_TM_dom"/>
</dbReference>
<evidence type="ECO:0000256" key="1">
    <source>
        <dbReference type="ARBA" id="ARBA00004127"/>
    </source>
</evidence>
<evidence type="ECO:0000256" key="9">
    <source>
        <dbReference type="ARBA" id="ARBA00022989"/>
    </source>
</evidence>
<evidence type="ECO:0000313" key="16">
    <source>
        <dbReference type="EMBL" id="CAL5059837.1"/>
    </source>
</evidence>
<dbReference type="Proteomes" id="UP001497457">
    <property type="component" value="Chromosome 4rd"/>
</dbReference>
<evidence type="ECO:0000256" key="13">
    <source>
        <dbReference type="SAM" id="Phobius"/>
    </source>
</evidence>
<dbReference type="InterPro" id="IPR003593">
    <property type="entry name" value="AAA+_ATPase"/>
</dbReference>
<feature type="domain" description="ABC transporter" evidence="14">
    <location>
        <begin position="972"/>
        <end position="1214"/>
    </location>
</feature>
<dbReference type="PROSITE" id="PS00211">
    <property type="entry name" value="ABC_TRANSPORTER_1"/>
    <property type="match status" value="2"/>
</dbReference>
<dbReference type="SUPFAM" id="SSF52540">
    <property type="entry name" value="P-loop containing nucleoside triphosphate hydrolases"/>
    <property type="match status" value="2"/>
</dbReference>
<evidence type="ECO:0000256" key="4">
    <source>
        <dbReference type="ARBA" id="ARBA00022448"/>
    </source>
</evidence>
<dbReference type="CDD" id="cd18578">
    <property type="entry name" value="ABC_6TM_Pgp_ABCB1_D2_like"/>
    <property type="match status" value="1"/>
</dbReference>
<dbReference type="PROSITE" id="PS50929">
    <property type="entry name" value="ABC_TM1F"/>
    <property type="match status" value="2"/>
</dbReference>
<feature type="domain" description="ABC transmembrane type-1" evidence="15">
    <location>
        <begin position="74"/>
        <end position="362"/>
    </location>
</feature>
<keyword evidence="17" id="KW-1185">Reference proteome</keyword>
<evidence type="ECO:0000259" key="15">
    <source>
        <dbReference type="PROSITE" id="PS50929"/>
    </source>
</evidence>
<feature type="transmembrane region" description="Helical" evidence="13">
    <location>
        <begin position="334"/>
        <end position="354"/>
    </location>
</feature>
<feature type="transmembrane region" description="Helical" evidence="13">
    <location>
        <begin position="122"/>
        <end position="141"/>
    </location>
</feature>